<evidence type="ECO:0000256" key="5">
    <source>
        <dbReference type="ARBA" id="ARBA00022989"/>
    </source>
</evidence>
<name>A0ABX7RCM0_9GAMM</name>
<dbReference type="RefSeq" id="WP_200604392.1">
    <property type="nucleotide sequence ID" value="NZ_CP071517.1"/>
</dbReference>
<keyword evidence="9" id="KW-0732">Signal</keyword>
<evidence type="ECO:0000256" key="7">
    <source>
        <dbReference type="ARBA" id="ARBA00023136"/>
    </source>
</evidence>
<keyword evidence="5 8" id="KW-1133">Transmembrane helix</keyword>
<evidence type="ECO:0000256" key="2">
    <source>
        <dbReference type="ARBA" id="ARBA00022617"/>
    </source>
</evidence>
<keyword evidence="11" id="KW-1185">Reference proteome</keyword>
<keyword evidence="4" id="KW-0479">Metal-binding</keyword>
<keyword evidence="2" id="KW-0349">Heme</keyword>
<feature type="signal peptide" evidence="9">
    <location>
        <begin position="1"/>
        <end position="35"/>
    </location>
</feature>
<keyword evidence="7 8" id="KW-0472">Membrane</keyword>
<evidence type="ECO:0000256" key="6">
    <source>
        <dbReference type="ARBA" id="ARBA00023004"/>
    </source>
</evidence>
<evidence type="ECO:0000256" key="1">
    <source>
        <dbReference type="ARBA" id="ARBA00004370"/>
    </source>
</evidence>
<keyword evidence="3 8" id="KW-0812">Transmembrane</keyword>
<dbReference type="PANTHER" id="PTHR10266:SF3">
    <property type="entry name" value="CYTOCHROME C1, HEME PROTEIN, MITOCHONDRIAL"/>
    <property type="match status" value="1"/>
</dbReference>
<feature type="chain" id="PRO_5046680433" evidence="9">
    <location>
        <begin position="36"/>
        <end position="261"/>
    </location>
</feature>
<dbReference type="SUPFAM" id="SSF46626">
    <property type="entry name" value="Cytochrome c"/>
    <property type="match status" value="1"/>
</dbReference>
<evidence type="ECO:0000256" key="3">
    <source>
        <dbReference type="ARBA" id="ARBA00022692"/>
    </source>
</evidence>
<dbReference type="InterPro" id="IPR002326">
    <property type="entry name" value="Cyt_c1"/>
</dbReference>
<dbReference type="Pfam" id="PF02167">
    <property type="entry name" value="Cytochrom_C1"/>
    <property type="match status" value="1"/>
</dbReference>
<dbReference type="InterPro" id="IPR036909">
    <property type="entry name" value="Cyt_c-like_dom_sf"/>
</dbReference>
<dbReference type="EMBL" id="CP071517">
    <property type="protein sequence ID" value="QSX75139.1"/>
    <property type="molecule type" value="Genomic_DNA"/>
</dbReference>
<proteinExistence type="predicted"/>
<dbReference type="Proteomes" id="UP000663400">
    <property type="component" value="Chromosome"/>
</dbReference>
<dbReference type="PRINTS" id="PR00603">
    <property type="entry name" value="CYTOCHROMEC1"/>
</dbReference>
<dbReference type="PANTHER" id="PTHR10266">
    <property type="entry name" value="CYTOCHROME C1"/>
    <property type="match status" value="1"/>
</dbReference>
<dbReference type="Gene3D" id="1.10.760.10">
    <property type="entry name" value="Cytochrome c-like domain"/>
    <property type="match status" value="1"/>
</dbReference>
<feature type="transmembrane region" description="Helical" evidence="8">
    <location>
        <begin position="232"/>
        <end position="250"/>
    </location>
</feature>
<gene>
    <name evidence="10" type="ORF">HIV01_000740</name>
</gene>
<evidence type="ECO:0000313" key="10">
    <source>
        <dbReference type="EMBL" id="QSX75139.1"/>
    </source>
</evidence>
<sequence>MTNQTDVRQPFQKTRIVKKLAIFAAGLLVSVSAYASSGGNLLQSGTDLGDQASLQRGAKLYMNYCSGCHSLKYLRYSRMAEDLGLSEDDVMANLNFTGAKVGEQIQVSLTPEHANQWFGKMPPDLSLISRVRGSDWIYTYLKSFYLDESRPLGWNNQLFPNASMPNPLWELQGLQHAEFGEADKKTGDRPVHGLKVTQAGQLDEQGFNQAVRDITTFLEYAGEPAALKRQNLGVWVILFLAMFTIIAYLLKIEYWRDVDKH</sequence>
<evidence type="ECO:0000256" key="4">
    <source>
        <dbReference type="ARBA" id="ARBA00022723"/>
    </source>
</evidence>
<evidence type="ECO:0000313" key="11">
    <source>
        <dbReference type="Proteomes" id="UP000663400"/>
    </source>
</evidence>
<comment type="subcellular location">
    <subcellularLocation>
        <location evidence="1">Membrane</location>
    </subcellularLocation>
</comment>
<keyword evidence="6" id="KW-0408">Iron</keyword>
<evidence type="ECO:0000256" key="8">
    <source>
        <dbReference type="SAM" id="Phobius"/>
    </source>
</evidence>
<evidence type="ECO:0000256" key="9">
    <source>
        <dbReference type="SAM" id="SignalP"/>
    </source>
</evidence>
<protein>
    <submittedName>
        <fullName evidence="10">Cytochrome c1</fullName>
    </submittedName>
</protein>
<accession>A0ABX7RCM0</accession>
<reference evidence="10 11" key="1">
    <citation type="submission" date="2021-02" db="EMBL/GenBank/DDBJ databases">
        <title>Lysobacter arenosi sp. nov., isolated from soil of gangwondo yeongwol, south Korea.</title>
        <authorList>
            <person name="Kim K.R."/>
            <person name="Kim K.H."/>
            <person name="Jeon C.O."/>
        </authorList>
    </citation>
    <scope>NUCLEOTIDE SEQUENCE [LARGE SCALE GENOMIC DNA]</scope>
    <source>
        <strain evidence="10 11">R7</strain>
    </source>
</reference>
<organism evidence="10 11">
    <name type="scientific">Lysobacter arenosi</name>
    <dbReference type="NCBI Taxonomy" id="2795387"/>
    <lineage>
        <taxon>Bacteria</taxon>
        <taxon>Pseudomonadati</taxon>
        <taxon>Pseudomonadota</taxon>
        <taxon>Gammaproteobacteria</taxon>
        <taxon>Lysobacterales</taxon>
        <taxon>Lysobacteraceae</taxon>
        <taxon>Lysobacter</taxon>
    </lineage>
</organism>